<feature type="region of interest" description="Disordered" evidence="1">
    <location>
        <begin position="65"/>
        <end position="84"/>
    </location>
</feature>
<gene>
    <name evidence="2" type="ORF">SVIO_035950</name>
</gene>
<proteinExistence type="predicted"/>
<dbReference type="AlphaFoldDB" id="A0A4D4KW55"/>
<comment type="caution">
    <text evidence="2">The sequence shown here is derived from an EMBL/GenBank/DDBJ whole genome shotgun (WGS) entry which is preliminary data.</text>
</comment>
<organism evidence="2 3">
    <name type="scientific">Streptomyces violaceusniger</name>
    <dbReference type="NCBI Taxonomy" id="68280"/>
    <lineage>
        <taxon>Bacteria</taxon>
        <taxon>Bacillati</taxon>
        <taxon>Actinomycetota</taxon>
        <taxon>Actinomycetes</taxon>
        <taxon>Kitasatosporales</taxon>
        <taxon>Streptomycetaceae</taxon>
        <taxon>Streptomyces</taxon>
        <taxon>Streptomyces violaceusniger group</taxon>
    </lineage>
</organism>
<dbReference type="EMBL" id="BJHW01000001">
    <property type="protein sequence ID" value="GDY52972.1"/>
    <property type="molecule type" value="Genomic_DNA"/>
</dbReference>
<keyword evidence="3" id="KW-1185">Reference proteome</keyword>
<name>A0A4D4KW55_STRVO</name>
<reference evidence="2 3" key="1">
    <citation type="journal article" date="2020" name="Int. J. Syst. Evol. Microbiol.">
        <title>Reclassification of Streptomyces castelarensis and Streptomyces sporoclivatus as later heterotypic synonyms of Streptomyces antimycoticus.</title>
        <authorList>
            <person name="Komaki H."/>
            <person name="Tamura T."/>
        </authorList>
    </citation>
    <scope>NUCLEOTIDE SEQUENCE [LARGE SCALE GENOMIC DNA]</scope>
    <source>
        <strain evidence="2 3">NBRC 13459</strain>
    </source>
</reference>
<protein>
    <submittedName>
        <fullName evidence="2">Uncharacterized protein</fullName>
    </submittedName>
</protein>
<accession>A0A4D4KW55</accession>
<dbReference type="Proteomes" id="UP000301309">
    <property type="component" value="Unassembled WGS sequence"/>
</dbReference>
<sequence length="84" mass="9008">MGKSDSMPKVRASSGTIGTQRFPVSFSRIRSLTSRTKAMVVAISWLPEPLASVWNGFADGSGRATGCTRRAGAGPPRAARRSWR</sequence>
<evidence type="ECO:0000313" key="2">
    <source>
        <dbReference type="EMBL" id="GDY52972.1"/>
    </source>
</evidence>
<evidence type="ECO:0000256" key="1">
    <source>
        <dbReference type="SAM" id="MobiDB-lite"/>
    </source>
</evidence>
<evidence type="ECO:0000313" key="3">
    <source>
        <dbReference type="Proteomes" id="UP000301309"/>
    </source>
</evidence>